<dbReference type="EC" id="2.7.7.9" evidence="2"/>
<accession>A0A917VYZ4</accession>
<dbReference type="PANTHER" id="PTHR43197">
    <property type="entry name" value="UTP--GLUCOSE-1-PHOSPHATE URIDYLYLTRANSFERASE"/>
    <property type="match status" value="1"/>
</dbReference>
<evidence type="ECO:0000256" key="4">
    <source>
        <dbReference type="ARBA" id="ARBA00022695"/>
    </source>
</evidence>
<dbReference type="EMBL" id="BMMZ01000001">
    <property type="protein sequence ID" value="GGL47069.1"/>
    <property type="molecule type" value="Genomic_DNA"/>
</dbReference>
<evidence type="ECO:0000313" key="8">
    <source>
        <dbReference type="Proteomes" id="UP000613840"/>
    </source>
</evidence>
<reference evidence="7" key="1">
    <citation type="journal article" date="2014" name="Int. J. Syst. Evol. Microbiol.">
        <title>Complete genome sequence of Corynebacterium casei LMG S-19264T (=DSM 44701T), isolated from a smear-ripened cheese.</title>
        <authorList>
            <consortium name="US DOE Joint Genome Institute (JGI-PGF)"/>
            <person name="Walter F."/>
            <person name="Albersmeier A."/>
            <person name="Kalinowski J."/>
            <person name="Ruckert C."/>
        </authorList>
    </citation>
    <scope>NUCLEOTIDE SEQUENCE</scope>
    <source>
        <strain evidence="7">CGMCC 4.7306</strain>
    </source>
</reference>
<organism evidence="7 8">
    <name type="scientific">Microlunatus endophyticus</name>
    <dbReference type="NCBI Taxonomy" id="1716077"/>
    <lineage>
        <taxon>Bacteria</taxon>
        <taxon>Bacillati</taxon>
        <taxon>Actinomycetota</taxon>
        <taxon>Actinomycetes</taxon>
        <taxon>Propionibacteriales</taxon>
        <taxon>Propionibacteriaceae</taxon>
        <taxon>Microlunatus</taxon>
    </lineage>
</organism>
<dbReference type="GO" id="GO:0003983">
    <property type="term" value="F:UTP:glucose-1-phosphate uridylyltransferase activity"/>
    <property type="evidence" value="ECO:0007669"/>
    <property type="project" value="UniProtKB-EC"/>
</dbReference>
<protein>
    <recommendedName>
        <fullName evidence="2">UTP--glucose-1-phosphate uridylyltransferase</fullName>
        <ecNumber evidence="2">2.7.7.9</ecNumber>
    </recommendedName>
</protein>
<dbReference type="AlphaFoldDB" id="A0A917VYZ4"/>
<dbReference type="Gene3D" id="3.90.550.10">
    <property type="entry name" value="Spore Coat Polysaccharide Biosynthesis Protein SpsA, Chain A"/>
    <property type="match status" value="1"/>
</dbReference>
<dbReference type="InterPro" id="IPR005771">
    <property type="entry name" value="GalU_uridylyltTrfase_bac/arc"/>
</dbReference>
<keyword evidence="3" id="KW-0808">Transferase</keyword>
<proteinExistence type="inferred from homology"/>
<reference evidence="7" key="2">
    <citation type="submission" date="2020-09" db="EMBL/GenBank/DDBJ databases">
        <authorList>
            <person name="Sun Q."/>
            <person name="Zhou Y."/>
        </authorList>
    </citation>
    <scope>NUCLEOTIDE SEQUENCE</scope>
    <source>
        <strain evidence="7">CGMCC 4.7306</strain>
    </source>
</reference>
<name>A0A917VYZ4_9ACTN</name>
<dbReference type="Proteomes" id="UP000613840">
    <property type="component" value="Unassembled WGS sequence"/>
</dbReference>
<evidence type="ECO:0000256" key="1">
    <source>
        <dbReference type="ARBA" id="ARBA00006890"/>
    </source>
</evidence>
<gene>
    <name evidence="7" type="ORF">GCM10011575_01150</name>
</gene>
<dbReference type="Pfam" id="PF00483">
    <property type="entry name" value="NTP_transferase"/>
    <property type="match status" value="1"/>
</dbReference>
<evidence type="ECO:0000256" key="3">
    <source>
        <dbReference type="ARBA" id="ARBA00022679"/>
    </source>
</evidence>
<dbReference type="SUPFAM" id="SSF53448">
    <property type="entry name" value="Nucleotide-diphospho-sugar transferases"/>
    <property type="match status" value="1"/>
</dbReference>
<dbReference type="PANTHER" id="PTHR43197:SF1">
    <property type="entry name" value="UTP--GLUCOSE-1-PHOSPHATE URIDYLYLTRANSFERASE"/>
    <property type="match status" value="1"/>
</dbReference>
<keyword evidence="8" id="KW-1185">Reference proteome</keyword>
<evidence type="ECO:0000259" key="6">
    <source>
        <dbReference type="Pfam" id="PF00483"/>
    </source>
</evidence>
<keyword evidence="4 7" id="KW-0548">Nucleotidyltransferase</keyword>
<feature type="domain" description="Nucleotidyl transferase" evidence="6">
    <location>
        <begin position="2"/>
        <end position="259"/>
    </location>
</feature>
<comment type="caution">
    <text evidence="7">The sequence shown here is derived from an EMBL/GenBank/DDBJ whole genome shotgun (WGS) entry which is preliminary data.</text>
</comment>
<evidence type="ECO:0000256" key="5">
    <source>
        <dbReference type="ARBA" id="ARBA00048128"/>
    </source>
</evidence>
<dbReference type="InterPro" id="IPR029044">
    <property type="entry name" value="Nucleotide-diphossugar_trans"/>
</dbReference>
<dbReference type="GO" id="GO:0006011">
    <property type="term" value="P:UDP-alpha-D-glucose metabolic process"/>
    <property type="evidence" value="ECO:0007669"/>
    <property type="project" value="InterPro"/>
</dbReference>
<evidence type="ECO:0000313" key="7">
    <source>
        <dbReference type="EMBL" id="GGL47069.1"/>
    </source>
</evidence>
<comment type="similarity">
    <text evidence="1">Belongs to the UDPGP type 2 family.</text>
</comment>
<sequence length="262" mass="27764">MFPVTAVVPKSLMPVANLPVLHYVLADLVAAGVRDIAIVVDRGDRAIREYVMGAPTVRRTLDARGWSAKYQAIAEAHAALADAAFTFIEQDVTGDYGTAVPARLAADFVAGRTCFYLSGDDLLMPSGGGPNVADFDSLRTAAASRGVAMQVAEVPPGRAHLYGMVEFRRHGATAELVSLAEKQGSARSSYANISRYYFEPAAFSAVTSVKPNPHTGELMITDALILLQQEGPVGVSVASGRYFDCGSVDGWHQANVAMAASR</sequence>
<comment type="catalytic activity">
    <reaction evidence="5">
        <text>alpha-D-glucose 1-phosphate + UTP + H(+) = UDP-alpha-D-glucose + diphosphate</text>
        <dbReference type="Rhea" id="RHEA:19889"/>
        <dbReference type="ChEBI" id="CHEBI:15378"/>
        <dbReference type="ChEBI" id="CHEBI:33019"/>
        <dbReference type="ChEBI" id="CHEBI:46398"/>
        <dbReference type="ChEBI" id="CHEBI:58601"/>
        <dbReference type="ChEBI" id="CHEBI:58885"/>
        <dbReference type="EC" id="2.7.7.9"/>
    </reaction>
</comment>
<dbReference type="InterPro" id="IPR005835">
    <property type="entry name" value="NTP_transferase_dom"/>
</dbReference>
<evidence type="ECO:0000256" key="2">
    <source>
        <dbReference type="ARBA" id="ARBA00012415"/>
    </source>
</evidence>